<accession>A0A2H4IYT3</accession>
<proteinExistence type="predicted"/>
<dbReference type="InterPro" id="IPR001387">
    <property type="entry name" value="Cro/C1-type_HTH"/>
</dbReference>
<dbReference type="SUPFAM" id="SSF88659">
    <property type="entry name" value="Sigma3 and sigma4 domains of RNA polymerase sigma factors"/>
    <property type="match status" value="1"/>
</dbReference>
<evidence type="ECO:0000313" key="3">
    <source>
        <dbReference type="EMBL" id="ASN67655.1"/>
    </source>
</evidence>
<dbReference type="PROSITE" id="PS50943">
    <property type="entry name" value="HTH_CROC1"/>
    <property type="match status" value="1"/>
</dbReference>
<evidence type="ECO:0000259" key="2">
    <source>
        <dbReference type="PROSITE" id="PS50943"/>
    </source>
</evidence>
<name>A0A2H4IYT3_9CAUD</name>
<dbReference type="InterPro" id="IPR024978">
    <property type="entry name" value="Homeodomain_phBC6A51-type"/>
</dbReference>
<dbReference type="InterPro" id="IPR013324">
    <property type="entry name" value="RNA_pol_sigma_r3/r4-like"/>
</dbReference>
<reference evidence="3" key="1">
    <citation type="submission" date="2017-06" db="EMBL/GenBank/DDBJ databases">
        <title>Novel phages from South African skin metaviromes.</title>
        <authorList>
            <person name="van Zyl L.J."/>
            <person name="Abrahams Y."/>
            <person name="Stander E.A."/>
            <person name="Kirby B.M."/>
            <person name="Clavaud C."/>
            <person name="Farcet C."/>
            <person name="Breton L."/>
            <person name="Trindade M.I."/>
        </authorList>
    </citation>
    <scope>NUCLEOTIDE SEQUENCE</scope>
</reference>
<dbReference type="CDD" id="cd00093">
    <property type="entry name" value="HTH_XRE"/>
    <property type="match status" value="1"/>
</dbReference>
<gene>
    <name evidence="3" type="ORF">7F20_14</name>
</gene>
<sequence length="114" mass="12871">MLTSKQNKAIALMVEKNLNQNEIAKELNVARQTISNWKRNTEFQEELLNAERNLLKGLTGKAIKTMEDLLTAKSELVRYNAASDILDRTGHKPTDKVEAEVTTPTFINDVPDDD</sequence>
<feature type="compositionally biased region" description="Basic and acidic residues" evidence="1">
    <location>
        <begin position="87"/>
        <end position="99"/>
    </location>
</feature>
<evidence type="ECO:0000256" key="1">
    <source>
        <dbReference type="SAM" id="MobiDB-lite"/>
    </source>
</evidence>
<dbReference type="Gene3D" id="1.10.10.60">
    <property type="entry name" value="Homeodomain-like"/>
    <property type="match status" value="1"/>
</dbReference>
<dbReference type="EMBL" id="MF417861">
    <property type="protein sequence ID" value="ASN67655.1"/>
    <property type="molecule type" value="Genomic_DNA"/>
</dbReference>
<protein>
    <submittedName>
        <fullName evidence="3">Putative terminase small subunit</fullName>
    </submittedName>
</protein>
<dbReference type="Pfam" id="PF13022">
    <property type="entry name" value="HTH_Tnp_1_2"/>
    <property type="match status" value="1"/>
</dbReference>
<organism evidence="3">
    <name type="scientific">uncultured Caudovirales phage</name>
    <dbReference type="NCBI Taxonomy" id="2100421"/>
    <lineage>
        <taxon>Viruses</taxon>
        <taxon>Duplodnaviria</taxon>
        <taxon>Heunggongvirae</taxon>
        <taxon>Uroviricota</taxon>
        <taxon>Caudoviricetes</taxon>
        <taxon>Peduoviridae</taxon>
        <taxon>Maltschvirus</taxon>
        <taxon>Maltschvirus maltsch</taxon>
    </lineage>
</organism>
<feature type="domain" description="HTH cro/C1-type" evidence="2">
    <location>
        <begin position="11"/>
        <end position="37"/>
    </location>
</feature>
<feature type="region of interest" description="Disordered" evidence="1">
    <location>
        <begin position="87"/>
        <end position="114"/>
    </location>
</feature>